<dbReference type="InterPro" id="IPR050638">
    <property type="entry name" value="AA-Vitamin_Transporters"/>
</dbReference>
<evidence type="ECO:0000256" key="1">
    <source>
        <dbReference type="ARBA" id="ARBA00004651"/>
    </source>
</evidence>
<reference evidence="8" key="2">
    <citation type="submission" date="2022-12" db="EMBL/GenBank/DDBJ databases">
        <authorList>
            <person name="Voronina O.L."/>
            <person name="Kunda M.S."/>
            <person name="Ryzhova N."/>
            <person name="Aksenova E.I."/>
        </authorList>
    </citation>
    <scope>NUCLEOTIDE SEQUENCE</scope>
    <source>
        <strain evidence="8">SCCH136:Ach223948</strain>
    </source>
</reference>
<keyword evidence="2" id="KW-1003">Cell membrane</keyword>
<feature type="domain" description="EamA" evidence="7">
    <location>
        <begin position="3"/>
        <end position="134"/>
    </location>
</feature>
<dbReference type="RefSeq" id="WP_020927103.1">
    <property type="nucleotide sequence ID" value="NZ_AP028040.1"/>
</dbReference>
<name>A0A0M7HKK5_ALCXX</name>
<dbReference type="SUPFAM" id="SSF103481">
    <property type="entry name" value="Multidrug resistance efflux transporter EmrE"/>
    <property type="match status" value="2"/>
</dbReference>
<evidence type="ECO:0000313" key="10">
    <source>
        <dbReference type="Proteomes" id="UP000187251"/>
    </source>
</evidence>
<evidence type="ECO:0000313" key="9">
    <source>
        <dbReference type="EMBL" id="OMG81637.1"/>
    </source>
</evidence>
<dbReference type="EMBL" id="JAPZVI010000012">
    <property type="protein sequence ID" value="MCZ8403020.1"/>
    <property type="molecule type" value="Genomic_DNA"/>
</dbReference>
<dbReference type="OrthoDB" id="4167046at2"/>
<accession>A0A0M7HKK5</accession>
<keyword evidence="4 6" id="KW-1133">Transmembrane helix</keyword>
<evidence type="ECO:0000256" key="2">
    <source>
        <dbReference type="ARBA" id="ARBA00022475"/>
    </source>
</evidence>
<dbReference type="GO" id="GO:0005886">
    <property type="term" value="C:plasma membrane"/>
    <property type="evidence" value="ECO:0007669"/>
    <property type="project" value="UniProtKB-SubCell"/>
</dbReference>
<evidence type="ECO:0000256" key="3">
    <source>
        <dbReference type="ARBA" id="ARBA00022692"/>
    </source>
</evidence>
<feature type="transmembrane region" description="Helical" evidence="6">
    <location>
        <begin position="212"/>
        <end position="231"/>
    </location>
</feature>
<evidence type="ECO:0000256" key="6">
    <source>
        <dbReference type="SAM" id="Phobius"/>
    </source>
</evidence>
<keyword evidence="3 6" id="KW-0812">Transmembrane</keyword>
<comment type="subcellular location">
    <subcellularLocation>
        <location evidence="1">Cell membrane</location>
        <topology evidence="1">Multi-pass membrane protein</topology>
    </subcellularLocation>
</comment>
<feature type="transmembrane region" description="Helical" evidence="6">
    <location>
        <begin position="243"/>
        <end position="261"/>
    </location>
</feature>
<reference evidence="9 10" key="1">
    <citation type="submission" date="2016-09" db="EMBL/GenBank/DDBJ databases">
        <title>Phylogenomics of Achromobacter.</title>
        <authorList>
            <person name="Jeukens J."/>
            <person name="Freschi L."/>
            <person name="Vincent A.T."/>
            <person name="Emond-Rheault J.-G."/>
            <person name="Kukavica-Ibrulj I."/>
            <person name="Charette S.J."/>
            <person name="Levesque R.C."/>
        </authorList>
    </citation>
    <scope>NUCLEOTIDE SEQUENCE [LARGE SCALE GENOMIC DNA]</scope>
    <source>
        <strain evidence="9 10">AUS488</strain>
    </source>
</reference>
<feature type="domain" description="EamA" evidence="7">
    <location>
        <begin position="151"/>
        <end position="282"/>
    </location>
</feature>
<dbReference type="PANTHER" id="PTHR32322">
    <property type="entry name" value="INNER MEMBRANE TRANSPORTER"/>
    <property type="match status" value="1"/>
</dbReference>
<dbReference type="Proteomes" id="UP000187251">
    <property type="component" value="Unassembled WGS sequence"/>
</dbReference>
<dbReference type="GeneID" id="75276128"/>
<feature type="transmembrane region" description="Helical" evidence="6">
    <location>
        <begin position="91"/>
        <end position="111"/>
    </location>
</feature>
<evidence type="ECO:0000256" key="4">
    <source>
        <dbReference type="ARBA" id="ARBA00022989"/>
    </source>
</evidence>
<dbReference type="EMBL" id="MJMN01000028">
    <property type="protein sequence ID" value="OMG81637.1"/>
    <property type="molecule type" value="Genomic_DNA"/>
</dbReference>
<dbReference type="PANTHER" id="PTHR32322:SF18">
    <property type="entry name" value="S-ADENOSYLMETHIONINE_S-ADENOSYLHOMOCYSTEINE TRANSPORTER"/>
    <property type="match status" value="1"/>
</dbReference>
<comment type="caution">
    <text evidence="9">The sequence shown here is derived from an EMBL/GenBank/DDBJ whole genome shotgun (WGS) entry which is preliminary data.</text>
</comment>
<dbReference type="Proteomes" id="UP001141992">
    <property type="component" value="Unassembled WGS sequence"/>
</dbReference>
<feature type="transmembrane region" description="Helical" evidence="6">
    <location>
        <begin position="267"/>
        <end position="286"/>
    </location>
</feature>
<gene>
    <name evidence="9" type="ORF">BIZ92_30650</name>
    <name evidence="8" type="ORF">O9570_16325</name>
</gene>
<organism evidence="9 10">
    <name type="scientific">Alcaligenes xylosoxydans xylosoxydans</name>
    <name type="common">Achromobacter xylosoxidans</name>
    <dbReference type="NCBI Taxonomy" id="85698"/>
    <lineage>
        <taxon>Bacteria</taxon>
        <taxon>Pseudomonadati</taxon>
        <taxon>Pseudomonadota</taxon>
        <taxon>Betaproteobacteria</taxon>
        <taxon>Burkholderiales</taxon>
        <taxon>Alcaligenaceae</taxon>
        <taxon>Achromobacter</taxon>
    </lineage>
</organism>
<feature type="transmembrane region" description="Helical" evidence="6">
    <location>
        <begin position="33"/>
        <end position="54"/>
    </location>
</feature>
<dbReference type="AlphaFoldDB" id="A0A0M7HKK5"/>
<evidence type="ECO:0000256" key="5">
    <source>
        <dbReference type="ARBA" id="ARBA00023136"/>
    </source>
</evidence>
<accession>A0A1R1JPE8</accession>
<dbReference type="Pfam" id="PF00892">
    <property type="entry name" value="EamA"/>
    <property type="match status" value="2"/>
</dbReference>
<keyword evidence="5 6" id="KW-0472">Membrane</keyword>
<feature type="transmembrane region" description="Helical" evidence="6">
    <location>
        <begin position="118"/>
        <end position="136"/>
    </location>
</feature>
<dbReference type="InterPro" id="IPR037185">
    <property type="entry name" value="EmrE-like"/>
</dbReference>
<evidence type="ECO:0000313" key="8">
    <source>
        <dbReference type="EMBL" id="MCZ8403020.1"/>
    </source>
</evidence>
<feature type="transmembrane region" description="Helical" evidence="6">
    <location>
        <begin position="148"/>
        <end position="169"/>
    </location>
</feature>
<dbReference type="InterPro" id="IPR000620">
    <property type="entry name" value="EamA_dom"/>
</dbReference>
<sequence>MSYLFPLFAILFWAGNVIVSKMAASAISPTAITFYRLILALAIMGLFTAVPVWRNRKTILRHWPKLALYGALSSAVFQALSYRAAETTTATNMAILTALIPLLSMLLSVVILRDPLTLGMAAGGALSFLGLLYLVGQGDMLSVFQHGIHVGDGLMLMAAFSYALYGVLLRHWKVPVPAWQSTFVQSIFALLYMLPLYLRVPAAQAALDMKTIPLILYAGIFSSVLLSFLWIEGVHRLGPNRCSIFINLLPLFTALAAFVLLREQLRSYHLLGGAVTLAGVLLAQTVQRPLFGHGRAAAQACGKA</sequence>
<feature type="transmembrane region" description="Helical" evidence="6">
    <location>
        <begin position="181"/>
        <end position="200"/>
    </location>
</feature>
<evidence type="ECO:0000259" key="7">
    <source>
        <dbReference type="Pfam" id="PF00892"/>
    </source>
</evidence>
<protein>
    <submittedName>
        <fullName evidence="8">DMT family transporter</fullName>
    </submittedName>
    <submittedName>
        <fullName evidence="9">Multidrug DMT transporter</fullName>
    </submittedName>
</protein>
<proteinExistence type="predicted"/>